<accession>A0A327R4K0</accession>
<gene>
    <name evidence="2" type="ORF">LX64_00595</name>
</gene>
<dbReference type="Proteomes" id="UP000249547">
    <property type="component" value="Unassembled WGS sequence"/>
</dbReference>
<dbReference type="SMART" id="SM00530">
    <property type="entry name" value="HTH_XRE"/>
    <property type="match status" value="1"/>
</dbReference>
<dbReference type="InterPro" id="IPR010982">
    <property type="entry name" value="Lambda_DNA-bd_dom_sf"/>
</dbReference>
<dbReference type="OrthoDB" id="770730at2"/>
<dbReference type="EMBL" id="QLLL01000001">
    <property type="protein sequence ID" value="RAJ10988.1"/>
    <property type="molecule type" value="Genomic_DNA"/>
</dbReference>
<comment type="caution">
    <text evidence="2">The sequence shown here is derived from an EMBL/GenBank/DDBJ whole genome shotgun (WGS) entry which is preliminary data.</text>
</comment>
<evidence type="ECO:0000313" key="2">
    <source>
        <dbReference type="EMBL" id="RAJ10988.1"/>
    </source>
</evidence>
<dbReference type="Gene3D" id="1.10.260.40">
    <property type="entry name" value="lambda repressor-like DNA-binding domains"/>
    <property type="match status" value="1"/>
</dbReference>
<dbReference type="SUPFAM" id="SSF47413">
    <property type="entry name" value="lambda repressor-like DNA-binding domains"/>
    <property type="match status" value="1"/>
</dbReference>
<protein>
    <submittedName>
        <fullName evidence="2">Helix-turn-helix protein</fullName>
    </submittedName>
</protein>
<evidence type="ECO:0000259" key="1">
    <source>
        <dbReference type="PROSITE" id="PS50943"/>
    </source>
</evidence>
<reference evidence="2 3" key="1">
    <citation type="submission" date="2018-06" db="EMBL/GenBank/DDBJ databases">
        <title>Genomic Encyclopedia of Archaeal and Bacterial Type Strains, Phase II (KMG-II): from individual species to whole genera.</title>
        <authorList>
            <person name="Goeker M."/>
        </authorList>
    </citation>
    <scope>NUCLEOTIDE SEQUENCE [LARGE SCALE GENOMIC DNA]</scope>
    <source>
        <strain evidence="2 3">DSM 23857</strain>
    </source>
</reference>
<proteinExistence type="predicted"/>
<dbReference type="CDD" id="cd00093">
    <property type="entry name" value="HTH_XRE"/>
    <property type="match status" value="1"/>
</dbReference>
<sequence length="179" mass="20897">MQNELQKLINQIPEDASRKVELSFLFTQRILDILEKKGMSQKELAVKLKKSESEISKWMKGAQNFTFETVAKIEIALGEKIIIIPGVEELPEPVHEIGWSTEMHFDHNTKQDLFTTLIDIPNMHYIIERKRAPFFSPTPQHLDDFLIVDMMSDKKHTKYIWKANTKNGILNKKMTLLPY</sequence>
<dbReference type="AlphaFoldDB" id="A0A327R4K0"/>
<organism evidence="2 3">
    <name type="scientific">Chitinophaga skermanii</name>
    <dbReference type="NCBI Taxonomy" id="331697"/>
    <lineage>
        <taxon>Bacteria</taxon>
        <taxon>Pseudomonadati</taxon>
        <taxon>Bacteroidota</taxon>
        <taxon>Chitinophagia</taxon>
        <taxon>Chitinophagales</taxon>
        <taxon>Chitinophagaceae</taxon>
        <taxon>Chitinophaga</taxon>
    </lineage>
</organism>
<dbReference type="Pfam" id="PF01381">
    <property type="entry name" value="HTH_3"/>
    <property type="match status" value="1"/>
</dbReference>
<dbReference type="RefSeq" id="WP_111596095.1">
    <property type="nucleotide sequence ID" value="NZ_QLLL01000001.1"/>
</dbReference>
<feature type="domain" description="HTH cro/C1-type" evidence="1">
    <location>
        <begin position="30"/>
        <end position="84"/>
    </location>
</feature>
<evidence type="ECO:0000313" key="3">
    <source>
        <dbReference type="Proteomes" id="UP000249547"/>
    </source>
</evidence>
<dbReference type="PROSITE" id="PS50943">
    <property type="entry name" value="HTH_CROC1"/>
    <property type="match status" value="1"/>
</dbReference>
<name>A0A327R4K0_9BACT</name>
<dbReference type="InterPro" id="IPR001387">
    <property type="entry name" value="Cro/C1-type_HTH"/>
</dbReference>
<keyword evidence="3" id="KW-1185">Reference proteome</keyword>
<dbReference type="GO" id="GO:0003677">
    <property type="term" value="F:DNA binding"/>
    <property type="evidence" value="ECO:0007669"/>
    <property type="project" value="InterPro"/>
</dbReference>